<keyword evidence="2" id="KW-1185">Reference proteome</keyword>
<dbReference type="Proteomes" id="UP000650081">
    <property type="component" value="Unassembled WGS sequence"/>
</dbReference>
<dbReference type="PROSITE" id="PS51257">
    <property type="entry name" value="PROKAR_LIPOPROTEIN"/>
    <property type="match status" value="1"/>
</dbReference>
<sequence length="209" mass="22991">MRQILLLMTIVIALFTSTGCGPRIYEAPNVAAAVAAHSIIAILPPTVNIQGRKKDDPEMIRQAAAADAVAFQREMYSWMLRRKQQGRIRGLEIMDPETTIVKLERAGWSPENRNMTPAEMAEALNVDAVITSVYNTTKPMSEGAAVALGVLFGVWGTTNQTTVNLTIHDGSAGMLWNYDWVASGTFSTSEMLVDQLMRNASRRMPYAVN</sequence>
<organism evidence="1 2">
    <name type="scientific">Neolewinella lacunae</name>
    <dbReference type="NCBI Taxonomy" id="1517758"/>
    <lineage>
        <taxon>Bacteria</taxon>
        <taxon>Pseudomonadati</taxon>
        <taxon>Bacteroidota</taxon>
        <taxon>Saprospiria</taxon>
        <taxon>Saprospirales</taxon>
        <taxon>Lewinellaceae</taxon>
        <taxon>Neolewinella</taxon>
    </lineage>
</organism>
<proteinExistence type="predicted"/>
<name>A0A923T6C6_9BACT</name>
<dbReference type="AlphaFoldDB" id="A0A923T6C6"/>
<dbReference type="RefSeq" id="WP_187465393.1">
    <property type="nucleotide sequence ID" value="NZ_JACSIT010000061.1"/>
</dbReference>
<accession>A0A923T6C6</accession>
<comment type="caution">
    <text evidence="1">The sequence shown here is derived from an EMBL/GenBank/DDBJ whole genome shotgun (WGS) entry which is preliminary data.</text>
</comment>
<gene>
    <name evidence="1" type="ORF">H9S92_03845</name>
</gene>
<evidence type="ECO:0000313" key="1">
    <source>
        <dbReference type="EMBL" id="MBC6993280.1"/>
    </source>
</evidence>
<dbReference type="EMBL" id="JACSIT010000061">
    <property type="protein sequence ID" value="MBC6993280.1"/>
    <property type="molecule type" value="Genomic_DNA"/>
</dbReference>
<evidence type="ECO:0000313" key="2">
    <source>
        <dbReference type="Proteomes" id="UP000650081"/>
    </source>
</evidence>
<reference evidence="1" key="1">
    <citation type="submission" date="2020-08" db="EMBL/GenBank/DDBJ databases">
        <title>Lewinella bacteria from marine environments.</title>
        <authorList>
            <person name="Zhong Y."/>
        </authorList>
    </citation>
    <scope>NUCLEOTIDE SEQUENCE</scope>
    <source>
        <strain evidence="1">KCTC 42187</strain>
    </source>
</reference>
<protein>
    <submittedName>
        <fullName evidence="1">Uncharacterized protein</fullName>
    </submittedName>
</protein>